<organism evidence="9 10">
    <name type="scientific">Racocetra fulgida</name>
    <dbReference type="NCBI Taxonomy" id="60492"/>
    <lineage>
        <taxon>Eukaryota</taxon>
        <taxon>Fungi</taxon>
        <taxon>Fungi incertae sedis</taxon>
        <taxon>Mucoromycota</taxon>
        <taxon>Glomeromycotina</taxon>
        <taxon>Glomeromycetes</taxon>
        <taxon>Diversisporales</taxon>
        <taxon>Gigasporaceae</taxon>
        <taxon>Racocetra</taxon>
    </lineage>
</organism>
<dbReference type="PROSITE" id="PS50304">
    <property type="entry name" value="TUDOR"/>
    <property type="match status" value="1"/>
</dbReference>
<feature type="compositionally biased region" description="Basic residues" evidence="7">
    <location>
        <begin position="373"/>
        <end position="383"/>
    </location>
</feature>
<dbReference type="Proteomes" id="UP000789396">
    <property type="component" value="Unassembled WGS sequence"/>
</dbReference>
<dbReference type="InterPro" id="IPR000467">
    <property type="entry name" value="G_patch_dom"/>
</dbReference>
<dbReference type="GO" id="GO:0005634">
    <property type="term" value="C:nucleus"/>
    <property type="evidence" value="ECO:0007669"/>
    <property type="project" value="UniProtKB-SubCell"/>
</dbReference>
<evidence type="ECO:0000256" key="1">
    <source>
        <dbReference type="ARBA" id="ARBA00004123"/>
    </source>
</evidence>
<evidence type="ECO:0000256" key="2">
    <source>
        <dbReference type="ARBA" id="ARBA00022723"/>
    </source>
</evidence>
<feature type="region of interest" description="Disordered" evidence="7">
    <location>
        <begin position="258"/>
        <end position="297"/>
    </location>
</feature>
<comment type="subcellular location">
    <subcellularLocation>
        <location evidence="1">Nucleus</location>
    </subcellularLocation>
</comment>
<keyword evidence="4" id="KW-0862">Zinc</keyword>
<feature type="domain" description="Tudor" evidence="8">
    <location>
        <begin position="194"/>
        <end position="264"/>
    </location>
</feature>
<accession>A0A9N9FUP5</accession>
<sequence>MSLSTTEIERSLRENEESLREIKELLVLSPEDPELNNLAGDLQSMMEVQRQQLLLSKKNDLLALIGCPIETLHDDIGHTIETQSDIQTHTEENPINSNTDTDSLQIGDKCCIPFTHPEYQKVYFLPGLVQSINSGANTHNILILTPITPSTRVCKKYLSNQCVLPCPRGYSHGEEISSDLVAPYELLHIGQIDAYKVGSNCWAKYENDEVWYMAKLVGIEAGGHGFRVIYKGYENEHPHGVVVGPDEIIPVRGLYDMEEDNEDDEDGNSSQSDFSNYESDSLSDDIDPPSKEPGEFENIHIFNSSNDESCRFAEWEKHTKGLGKNSNGIINPIEVKIYDKVISLDYIGGLENRSGPHRRKNRNRKSHDPSIQSKHHRSRKRKTTNIGPNNVDIFESNSTVFDYLNSSLNKGGKQNTHVSQRPRNFSETNHNIALYQIQQQLSQTNRELLKAKESLQRNEKKDPTMAKHFREKISQIEVTFQALKRKEQEIQSGIDKAKGRKKMSVF</sequence>
<keyword evidence="10" id="KW-1185">Reference proteome</keyword>
<dbReference type="InterPro" id="IPR002999">
    <property type="entry name" value="Tudor"/>
</dbReference>
<dbReference type="PANTHER" id="PTHR46297">
    <property type="entry name" value="ZINC FINGER CCCH-TYPE WITH G PATCH DOMAIN-CONTAINING PROTEIN"/>
    <property type="match status" value="1"/>
</dbReference>
<dbReference type="AlphaFoldDB" id="A0A9N9FUP5"/>
<evidence type="ECO:0000256" key="6">
    <source>
        <dbReference type="ARBA" id="ARBA00023242"/>
    </source>
</evidence>
<feature type="compositionally biased region" description="Acidic residues" evidence="7">
    <location>
        <begin position="258"/>
        <end position="267"/>
    </location>
</feature>
<feature type="compositionally biased region" description="Polar residues" evidence="7">
    <location>
        <begin position="268"/>
        <end position="278"/>
    </location>
</feature>
<keyword evidence="3" id="KW-0863">Zinc-finger</keyword>
<evidence type="ECO:0000256" key="5">
    <source>
        <dbReference type="ARBA" id="ARBA00023125"/>
    </source>
</evidence>
<comment type="caution">
    <text evidence="9">The sequence shown here is derived from an EMBL/GenBank/DDBJ whole genome shotgun (WGS) entry which is preliminary data.</text>
</comment>
<name>A0A9N9FUP5_9GLOM</name>
<keyword evidence="6" id="KW-0539">Nucleus</keyword>
<evidence type="ECO:0000259" key="8">
    <source>
        <dbReference type="PROSITE" id="PS50304"/>
    </source>
</evidence>
<keyword evidence="5" id="KW-0238">DNA-binding</keyword>
<feature type="compositionally biased region" description="Basic and acidic residues" evidence="7">
    <location>
        <begin position="288"/>
        <end position="297"/>
    </location>
</feature>
<feature type="compositionally biased region" description="Basic residues" evidence="7">
    <location>
        <begin position="355"/>
        <end position="365"/>
    </location>
</feature>
<dbReference type="SUPFAM" id="SSF63748">
    <property type="entry name" value="Tudor/PWWP/MBT"/>
    <property type="match status" value="1"/>
</dbReference>
<evidence type="ECO:0000256" key="7">
    <source>
        <dbReference type="SAM" id="MobiDB-lite"/>
    </source>
</evidence>
<protein>
    <submittedName>
        <fullName evidence="9">7222_t:CDS:1</fullName>
    </submittedName>
</protein>
<feature type="region of interest" description="Disordered" evidence="7">
    <location>
        <begin position="349"/>
        <end position="391"/>
    </location>
</feature>
<dbReference type="CDD" id="cd20384">
    <property type="entry name" value="Tudor_ZGPAT"/>
    <property type="match status" value="1"/>
</dbReference>
<evidence type="ECO:0000313" key="10">
    <source>
        <dbReference type="Proteomes" id="UP000789396"/>
    </source>
</evidence>
<dbReference type="PANTHER" id="PTHR46297:SF1">
    <property type="entry name" value="ZINC FINGER CCCH-TYPE WITH G PATCH DOMAIN-CONTAINING PROTEIN"/>
    <property type="match status" value="1"/>
</dbReference>
<dbReference type="GO" id="GO:0008270">
    <property type="term" value="F:zinc ion binding"/>
    <property type="evidence" value="ECO:0007669"/>
    <property type="project" value="UniProtKB-KW"/>
</dbReference>
<evidence type="ECO:0000256" key="3">
    <source>
        <dbReference type="ARBA" id="ARBA00022771"/>
    </source>
</evidence>
<evidence type="ECO:0000313" key="9">
    <source>
        <dbReference type="EMBL" id="CAG8561408.1"/>
    </source>
</evidence>
<dbReference type="OrthoDB" id="4822at2759"/>
<dbReference type="GO" id="GO:0001227">
    <property type="term" value="F:DNA-binding transcription repressor activity, RNA polymerase II-specific"/>
    <property type="evidence" value="ECO:0007669"/>
    <property type="project" value="TreeGrafter"/>
</dbReference>
<dbReference type="GO" id="GO:0000978">
    <property type="term" value="F:RNA polymerase II cis-regulatory region sequence-specific DNA binding"/>
    <property type="evidence" value="ECO:0007669"/>
    <property type="project" value="TreeGrafter"/>
</dbReference>
<dbReference type="EMBL" id="CAJVPZ010005472">
    <property type="protein sequence ID" value="CAG8561408.1"/>
    <property type="molecule type" value="Genomic_DNA"/>
</dbReference>
<dbReference type="Gene3D" id="2.30.30.140">
    <property type="match status" value="1"/>
</dbReference>
<proteinExistence type="predicted"/>
<gene>
    <name evidence="9" type="ORF">RFULGI_LOCUS5076</name>
</gene>
<reference evidence="9" key="1">
    <citation type="submission" date="2021-06" db="EMBL/GenBank/DDBJ databases">
        <authorList>
            <person name="Kallberg Y."/>
            <person name="Tangrot J."/>
            <person name="Rosling A."/>
        </authorList>
    </citation>
    <scope>NUCLEOTIDE SEQUENCE</scope>
    <source>
        <strain evidence="9">IN212</strain>
    </source>
</reference>
<dbReference type="Pfam" id="PF01585">
    <property type="entry name" value="G-patch"/>
    <property type="match status" value="1"/>
</dbReference>
<keyword evidence="2" id="KW-0479">Metal-binding</keyword>
<evidence type="ECO:0000256" key="4">
    <source>
        <dbReference type="ARBA" id="ARBA00022833"/>
    </source>
</evidence>